<dbReference type="Pfam" id="PF08846">
    <property type="entry name" value="DUF1816"/>
    <property type="match status" value="1"/>
</dbReference>
<evidence type="ECO:0008006" key="3">
    <source>
        <dbReference type="Google" id="ProtNLM"/>
    </source>
</evidence>
<proteinExistence type="predicted"/>
<dbReference type="Proteomes" id="UP000050465">
    <property type="component" value="Unassembled WGS sequence"/>
</dbReference>
<reference evidence="1 2" key="1">
    <citation type="submission" date="2015-09" db="EMBL/GenBank/DDBJ databases">
        <title>Identification and resolution of microdiversity through metagenomic sequencing of parallel consortia.</title>
        <authorList>
            <person name="Nelson W.C."/>
            <person name="Romine M.F."/>
            <person name="Lindemann S.R."/>
        </authorList>
    </citation>
    <scope>NUCLEOTIDE SEQUENCE [LARGE SCALE GENOMIC DNA]</scope>
    <source>
        <strain evidence="1">Ana</strain>
    </source>
</reference>
<dbReference type="STRING" id="1666911.HLUCCA11_00380"/>
<organism evidence="1 2">
    <name type="scientific">Phormidesmis priestleyi Ana</name>
    <dbReference type="NCBI Taxonomy" id="1666911"/>
    <lineage>
        <taxon>Bacteria</taxon>
        <taxon>Bacillati</taxon>
        <taxon>Cyanobacteriota</taxon>
        <taxon>Cyanophyceae</taxon>
        <taxon>Leptolyngbyales</taxon>
        <taxon>Leptolyngbyaceae</taxon>
        <taxon>Phormidesmis</taxon>
    </lineage>
</organism>
<evidence type="ECO:0000313" key="1">
    <source>
        <dbReference type="EMBL" id="KPQ37537.1"/>
    </source>
</evidence>
<protein>
    <recommendedName>
        <fullName evidence="3">DUF1816 domain-containing protein</fullName>
    </recommendedName>
</protein>
<dbReference type="EMBL" id="LJZR01000001">
    <property type="protein sequence ID" value="KPQ37537.1"/>
    <property type="molecule type" value="Genomic_DNA"/>
</dbReference>
<evidence type="ECO:0000313" key="2">
    <source>
        <dbReference type="Proteomes" id="UP000050465"/>
    </source>
</evidence>
<accession>A0A0P7Z3R1</accession>
<comment type="caution">
    <text evidence="1">The sequence shown here is derived from an EMBL/GenBank/DDBJ whole genome shotgun (WGS) entry which is preliminary data.</text>
</comment>
<sequence>MFNNTHKVNNFSDYTPNIASLNTEMKNFFSSLFNFFSTPWWVKITTAEPNCIYYFGPFNDESEAEQAKFGYIEDLQNEGAQQIKTTLQQSAEPEELTIEYGVSPMSSVTVSV</sequence>
<dbReference type="AlphaFoldDB" id="A0A0P7Z3R1"/>
<dbReference type="InterPro" id="IPR014945">
    <property type="entry name" value="DUF1816"/>
</dbReference>
<gene>
    <name evidence="1" type="ORF">HLUCCA11_00380</name>
</gene>
<name>A0A0P7Z3R1_9CYAN</name>